<comment type="similarity">
    <text evidence="1">Belongs to the HypE family.</text>
</comment>
<proteinExistence type="inferred from homology"/>
<evidence type="ECO:0000259" key="3">
    <source>
        <dbReference type="Pfam" id="PF02769"/>
    </source>
</evidence>
<dbReference type="Gene3D" id="3.90.650.10">
    <property type="entry name" value="PurM-like C-terminal domain"/>
    <property type="match status" value="1"/>
</dbReference>
<dbReference type="SUPFAM" id="SSF56042">
    <property type="entry name" value="PurM C-terminal domain-like"/>
    <property type="match status" value="1"/>
</dbReference>
<dbReference type="eggNOG" id="COG0309">
    <property type="taxonomic scope" value="Bacteria"/>
</dbReference>
<dbReference type="PANTHER" id="PTHR30303">
    <property type="entry name" value="HYDROGENASE ISOENZYMES FORMATION PROTEIN HYPE"/>
    <property type="match status" value="1"/>
</dbReference>
<dbReference type="STRING" id="885272.JonanDRAFT_0551"/>
<dbReference type="Pfam" id="PF02769">
    <property type="entry name" value="AIRS_C"/>
    <property type="match status" value="1"/>
</dbReference>
<dbReference type="EMBL" id="CM001376">
    <property type="protein sequence ID" value="EHM12954.1"/>
    <property type="molecule type" value="Genomic_DNA"/>
</dbReference>
<dbReference type="InterPro" id="IPR036921">
    <property type="entry name" value="PurM-like_N_sf"/>
</dbReference>
<name>H0UJU5_9BACT</name>
<dbReference type="Pfam" id="PF00586">
    <property type="entry name" value="AIRS"/>
    <property type="match status" value="1"/>
</dbReference>
<evidence type="ECO:0000256" key="1">
    <source>
        <dbReference type="ARBA" id="ARBA00006243"/>
    </source>
</evidence>
<evidence type="ECO:0000313" key="4">
    <source>
        <dbReference type="EMBL" id="EHM12954.1"/>
    </source>
</evidence>
<dbReference type="RefSeq" id="WP_008520711.1">
    <property type="nucleotide sequence ID" value="NZ_CM001376.1"/>
</dbReference>
<dbReference type="InterPro" id="IPR016188">
    <property type="entry name" value="PurM-like_N"/>
</dbReference>
<dbReference type="PANTHER" id="PTHR30303:SF4">
    <property type="entry name" value="HYDROGENASE EXPRESSION_FORMATION PROTEIN HYPE"/>
    <property type="match status" value="1"/>
</dbReference>
<dbReference type="GO" id="GO:0051604">
    <property type="term" value="P:protein maturation"/>
    <property type="evidence" value="ECO:0007669"/>
    <property type="project" value="TreeGrafter"/>
</dbReference>
<dbReference type="AlphaFoldDB" id="H0UJU5"/>
<gene>
    <name evidence="4" type="ORF">JonanDRAFT_0551</name>
</gene>
<organism evidence="4 5">
    <name type="scientific">Jonquetella anthropi DSM 22815</name>
    <dbReference type="NCBI Taxonomy" id="885272"/>
    <lineage>
        <taxon>Bacteria</taxon>
        <taxon>Thermotogati</taxon>
        <taxon>Synergistota</taxon>
        <taxon>Synergistia</taxon>
        <taxon>Synergistales</taxon>
        <taxon>Dethiosulfovibrionaceae</taxon>
        <taxon>Jonquetella</taxon>
    </lineage>
</organism>
<accession>H0UJU5</accession>
<keyword evidence="5" id="KW-1185">Reference proteome</keyword>
<reference evidence="4 5" key="1">
    <citation type="submission" date="2011-11" db="EMBL/GenBank/DDBJ databases">
        <title>The Noncontiguous Finished genome of Jonquetella anthropi DSM 22815.</title>
        <authorList>
            <consortium name="US DOE Joint Genome Institute (JGI-PGF)"/>
            <person name="Lucas S."/>
            <person name="Copeland A."/>
            <person name="Lapidus A."/>
            <person name="Glavina del Rio T."/>
            <person name="Dalin E."/>
            <person name="Tice H."/>
            <person name="Bruce D."/>
            <person name="Goodwin L."/>
            <person name="Pitluck S."/>
            <person name="Peters L."/>
            <person name="Mikhailova N."/>
            <person name="Held B."/>
            <person name="Kyrpides N."/>
            <person name="Mavromatis K."/>
            <person name="Ivanova N."/>
            <person name="Markowitz V."/>
            <person name="Cheng J.-F."/>
            <person name="Hugenholtz P."/>
            <person name="Woyke T."/>
            <person name="Wu D."/>
            <person name="Gronow S."/>
            <person name="Wellnitz S."/>
            <person name="Brambilla E."/>
            <person name="Klenk H.-P."/>
            <person name="Eisen J.A."/>
        </authorList>
    </citation>
    <scope>NUCLEOTIDE SEQUENCE [LARGE SCALE GENOMIC DNA]</scope>
    <source>
        <strain evidence="4 5">DSM 22815</strain>
    </source>
</reference>
<sequence length="324" mass="34821">MSGIVDRVGKLPPDVLQQSVLRWTGAPRPEVRVGPGLGEDAAVIDWPAGRRLVVTSDPIVGASNGAGRYLVQVNANDIACKGGDPAFLVVTLIVPVKLGRNWASEVMEQVDQACRELNVAVVGGHTELTDRYDWPVIVGTMIGTTEWDLQAGRIRPGDRLIITKHLGLEGMAILASDRPDLLKPSMTSEEIAQTADWRGRLSVLPESKILRSRAHFMHDPTEGGFLGGLTEISRLGGLAVHLDWDALPLHPLTRRAADALGFDPLKLISSGALLAVVPENDAAELMGELKRSGIEAALVGEVTEGTNNWEPSADEELWGLLVRA</sequence>
<dbReference type="SUPFAM" id="SSF55326">
    <property type="entry name" value="PurM N-terminal domain-like"/>
    <property type="match status" value="1"/>
</dbReference>
<dbReference type="InterPro" id="IPR011854">
    <property type="entry name" value="HypE"/>
</dbReference>
<evidence type="ECO:0000313" key="5">
    <source>
        <dbReference type="Proteomes" id="UP000003806"/>
    </source>
</evidence>
<dbReference type="PIRSF" id="PIRSF005644">
    <property type="entry name" value="Hdrgns_mtr_HypE"/>
    <property type="match status" value="1"/>
</dbReference>
<dbReference type="CDD" id="cd06061">
    <property type="entry name" value="PurM-like1"/>
    <property type="match status" value="1"/>
</dbReference>
<evidence type="ECO:0000259" key="2">
    <source>
        <dbReference type="Pfam" id="PF00586"/>
    </source>
</evidence>
<dbReference type="HOGENOM" id="CLU_041631_0_0_0"/>
<feature type="domain" description="PurM-like N-terminal" evidence="2">
    <location>
        <begin position="38"/>
        <end position="144"/>
    </location>
</feature>
<dbReference type="InterPro" id="IPR010918">
    <property type="entry name" value="PurM-like_C_dom"/>
</dbReference>
<feature type="domain" description="PurM-like C-terminal" evidence="3">
    <location>
        <begin position="155"/>
        <end position="306"/>
    </location>
</feature>
<dbReference type="InterPro" id="IPR036676">
    <property type="entry name" value="PurM-like_C_sf"/>
</dbReference>
<dbReference type="Proteomes" id="UP000003806">
    <property type="component" value="Chromosome"/>
</dbReference>
<protein>
    <submittedName>
        <fullName evidence="4">Hydrogenase maturation factor</fullName>
    </submittedName>
</protein>
<dbReference type="Gene3D" id="3.30.1330.10">
    <property type="entry name" value="PurM-like, N-terminal domain"/>
    <property type="match status" value="1"/>
</dbReference>
<dbReference type="OrthoDB" id="153904at2"/>